<dbReference type="RefSeq" id="WP_014097572.1">
    <property type="nucleotide sequence ID" value="NZ_CP010525.1"/>
</dbReference>
<dbReference type="SMART" id="SM00530">
    <property type="entry name" value="HTH_XRE"/>
    <property type="match status" value="1"/>
</dbReference>
<dbReference type="Pfam" id="PF01381">
    <property type="entry name" value="HTH_3"/>
    <property type="match status" value="1"/>
</dbReference>
<dbReference type="PANTHER" id="PTHR46797">
    <property type="entry name" value="HTH-TYPE TRANSCRIPTIONAL REGULATOR"/>
    <property type="match status" value="1"/>
</dbReference>
<dbReference type="GO" id="GO:0003677">
    <property type="term" value="F:DNA binding"/>
    <property type="evidence" value="ECO:0007669"/>
    <property type="project" value="UniProtKB-KW"/>
</dbReference>
<dbReference type="SUPFAM" id="SSF47413">
    <property type="entry name" value="lambda repressor-like DNA-binding domains"/>
    <property type="match status" value="1"/>
</dbReference>
<feature type="domain" description="HTH cro/C1-type" evidence="2">
    <location>
        <begin position="8"/>
        <end position="62"/>
    </location>
</feature>
<dbReference type="Proteomes" id="UP000070376">
    <property type="component" value="Unassembled WGS sequence"/>
</dbReference>
<dbReference type="Gene3D" id="1.10.260.40">
    <property type="entry name" value="lambda repressor-like DNA-binding domains"/>
    <property type="match status" value="1"/>
</dbReference>
<evidence type="ECO:0000313" key="6">
    <source>
        <dbReference type="Proteomes" id="UP000070376"/>
    </source>
</evidence>
<evidence type="ECO:0000313" key="5">
    <source>
        <dbReference type="Proteomes" id="UP000032024"/>
    </source>
</evidence>
<proteinExistence type="predicted"/>
<keyword evidence="5" id="KW-1185">Reference proteome</keyword>
<dbReference type="PANTHER" id="PTHR46797:SF1">
    <property type="entry name" value="METHYLPHOSPHONATE SYNTHASE"/>
    <property type="match status" value="1"/>
</dbReference>
<dbReference type="InterPro" id="IPR001387">
    <property type="entry name" value="Cro/C1-type_HTH"/>
</dbReference>
<dbReference type="InterPro" id="IPR050807">
    <property type="entry name" value="TransReg_Diox_bact_type"/>
</dbReference>
<dbReference type="PROSITE" id="PS50943">
    <property type="entry name" value="HTH_CROC1"/>
    <property type="match status" value="1"/>
</dbReference>
<evidence type="ECO:0000259" key="2">
    <source>
        <dbReference type="PROSITE" id="PS50943"/>
    </source>
</evidence>
<dbReference type="STRING" id="1398.AB434_4003"/>
<reference evidence="3" key="1">
    <citation type="submission" date="2015-01" db="EMBL/GenBank/DDBJ databases">
        <title>Comparative genome analysis of Bacillus coagulans HM-08, Clostridium butyricum HM-68, Bacillus subtilis HM-66 and Bacillus licheniformis BL-09.</title>
        <authorList>
            <person name="Zhang H."/>
        </authorList>
    </citation>
    <scope>NUCLEOTIDE SEQUENCE [LARGE SCALE GENOMIC DNA]</scope>
    <source>
        <strain evidence="3">HM-08</strain>
    </source>
</reference>
<dbReference type="GO" id="GO:0003700">
    <property type="term" value="F:DNA-binding transcription factor activity"/>
    <property type="evidence" value="ECO:0007669"/>
    <property type="project" value="TreeGrafter"/>
</dbReference>
<sequence>MNSFGEKLKFYRELSGMSIEELAVKARIGKHTLEQYETGEQIPTTQTILKLSTVLDVAASVFLEALGKK</sequence>
<reference evidence="5" key="2">
    <citation type="submission" date="2015-01" db="EMBL/GenBank/DDBJ databases">
        <title>Comparative genome analysis of Bacillus coagulans HM-08, Clostridium butyricum HM-68, Bacillus subtilis HM-66 and Bacillus paralicheniformis BL-09.</title>
        <authorList>
            <person name="Zhang H."/>
        </authorList>
    </citation>
    <scope>NUCLEOTIDE SEQUENCE [LARGE SCALE GENOMIC DNA]</scope>
    <source>
        <strain evidence="5">HM-08</strain>
    </source>
</reference>
<organism evidence="4 6">
    <name type="scientific">Heyndrickxia coagulans</name>
    <name type="common">Weizmannia coagulans</name>
    <dbReference type="NCBI Taxonomy" id="1398"/>
    <lineage>
        <taxon>Bacteria</taxon>
        <taxon>Bacillati</taxon>
        <taxon>Bacillota</taxon>
        <taxon>Bacilli</taxon>
        <taxon>Bacillales</taxon>
        <taxon>Bacillaceae</taxon>
        <taxon>Heyndrickxia</taxon>
    </lineage>
</organism>
<dbReference type="AlphaFoldDB" id="A0A0C5C5F2"/>
<evidence type="ECO:0000313" key="3">
    <source>
        <dbReference type="EMBL" id="AJO22046.1"/>
    </source>
</evidence>
<dbReference type="EMBL" id="CP010525">
    <property type="protein sequence ID" value="AJO22046.1"/>
    <property type="molecule type" value="Genomic_DNA"/>
</dbReference>
<name>A0A0C5C5F2_HEYCO</name>
<dbReference type="EMBL" id="LRPN01000183">
    <property type="protein sequence ID" value="KWZ76953.1"/>
    <property type="molecule type" value="Genomic_DNA"/>
</dbReference>
<evidence type="ECO:0000256" key="1">
    <source>
        <dbReference type="ARBA" id="ARBA00023125"/>
    </source>
</evidence>
<reference evidence="6" key="4">
    <citation type="submission" date="2016-01" db="EMBL/GenBank/DDBJ databases">
        <authorList>
            <person name="Mitreva M."/>
            <person name="Pepin K.H."/>
            <person name="Mihindukulasuriya K.A."/>
            <person name="Fulton R."/>
            <person name="Fronick C."/>
            <person name="O'Laughlin M."/>
            <person name="Miner T."/>
            <person name="Herter B."/>
            <person name="Rosa B.A."/>
            <person name="Cordes M."/>
            <person name="Tomlinson C."/>
            <person name="Wollam A."/>
            <person name="Palsikar V.B."/>
            <person name="Mardis E.R."/>
            <person name="Wilson R.K."/>
        </authorList>
    </citation>
    <scope>NUCLEOTIDE SEQUENCE [LARGE SCALE GENOMIC DNA]</scope>
    <source>
        <strain evidence="6">GED7749B</strain>
    </source>
</reference>
<gene>
    <name evidence="4" type="ORF">HMPREF3213_03555</name>
    <name evidence="3" type="ORF">SB48_HM08orf01942</name>
</gene>
<dbReference type="GO" id="GO:0005829">
    <property type="term" value="C:cytosol"/>
    <property type="evidence" value="ECO:0007669"/>
    <property type="project" value="TreeGrafter"/>
</dbReference>
<protein>
    <submittedName>
        <fullName evidence="4">DNA-binding helix-turn-helix protein</fullName>
    </submittedName>
    <submittedName>
        <fullName evidence="3">Helix-turn-helix domain-containing protein</fullName>
    </submittedName>
</protein>
<keyword evidence="1 4" id="KW-0238">DNA-binding</keyword>
<reference evidence="4" key="3">
    <citation type="submission" date="2016-01" db="EMBL/GenBank/DDBJ databases">
        <authorList>
            <person name="Oliw E.H."/>
        </authorList>
    </citation>
    <scope>NUCLEOTIDE SEQUENCE [LARGE SCALE GENOMIC DNA]</scope>
    <source>
        <strain evidence="4">GED7749B</strain>
    </source>
</reference>
<dbReference type="CDD" id="cd00093">
    <property type="entry name" value="HTH_XRE"/>
    <property type="match status" value="1"/>
</dbReference>
<dbReference type="Proteomes" id="UP000032024">
    <property type="component" value="Chromosome"/>
</dbReference>
<accession>A0A0C5C5F2</accession>
<evidence type="ECO:0000313" key="4">
    <source>
        <dbReference type="EMBL" id="KWZ76953.1"/>
    </source>
</evidence>
<dbReference type="InterPro" id="IPR010982">
    <property type="entry name" value="Lambda_DNA-bd_dom_sf"/>
</dbReference>
<dbReference type="PATRIC" id="fig|1398.18.peg.1270"/>